<comment type="caution">
    <text evidence="2">The sequence shown here is derived from an EMBL/GenBank/DDBJ whole genome shotgun (WGS) entry which is preliminary data.</text>
</comment>
<dbReference type="EMBL" id="ADKM02000122">
    <property type="protein sequence ID" value="EGC01817.1"/>
    <property type="molecule type" value="Genomic_DNA"/>
</dbReference>
<evidence type="ECO:0000313" key="2">
    <source>
        <dbReference type="EMBL" id="EGC01817.1"/>
    </source>
</evidence>
<feature type="signal peptide" evidence="1">
    <location>
        <begin position="1"/>
        <end position="21"/>
    </location>
</feature>
<evidence type="ECO:0000313" key="3">
    <source>
        <dbReference type="Proteomes" id="UP000004259"/>
    </source>
</evidence>
<proteinExistence type="predicted"/>
<name>E9SG44_RUMAL</name>
<reference evidence="2 3" key="1">
    <citation type="submission" date="2011-02" db="EMBL/GenBank/DDBJ databases">
        <authorList>
            <person name="Nelson K.E."/>
            <person name="Sutton G."/>
            <person name="Torralba M."/>
            <person name="Durkin S."/>
            <person name="Harkins D."/>
            <person name="Montgomery R."/>
            <person name="Ziemer C."/>
            <person name="Klaassens E."/>
            <person name="Ocuiv P."/>
            <person name="Morrison M."/>
        </authorList>
    </citation>
    <scope>NUCLEOTIDE SEQUENCE [LARGE SCALE GENOMIC DNA]</scope>
    <source>
        <strain evidence="2 3">8</strain>
    </source>
</reference>
<keyword evidence="3" id="KW-1185">Reference proteome</keyword>
<dbReference type="AlphaFoldDB" id="E9SG44"/>
<sequence length="378" mass="42498">MRANRMAVLLMTGAMVFSLFGCSQKNDSESGKDTASSGKETKAVPDKVELKNYKFPEFLKDIKQPDVLSSPVYVSFAESDYITGIAEQPFEGYNCSAMIGNSLYVYEDGKFKGLLDTNGKVVLAADTYTSISPCSRGTLVLSRDKELNAPDDYMTFNGLGIVTLIDQPEFKQDKISVAQEVRSVKPEDDKHEESYNVQNLKISESEVVGEGTVYCDWDKVEAVSAQSINTLRPYSAYYRAEKNGEFYYICFDRFYNYTIYNGAYGYVRLKVGEGYGECYILDYDDYTELTKLIESFGETSSVKSPSKDESLDYIQLETGYGTEDVVSMTISADGYCLTDHTVTGEQQTNNKFFSILDKESFVSLVKWVDQVLSTEYVR</sequence>
<dbReference type="PROSITE" id="PS51257">
    <property type="entry name" value="PROKAR_LIPOPROTEIN"/>
    <property type="match status" value="1"/>
</dbReference>
<gene>
    <name evidence="2" type="ORF">CUS_7765</name>
</gene>
<dbReference type="OrthoDB" id="1817000at2"/>
<dbReference type="RefSeq" id="WP_002852143.1">
    <property type="nucleotide sequence ID" value="NZ_ADKM02000122.1"/>
</dbReference>
<protein>
    <submittedName>
        <fullName evidence="2">Conserved domain protein</fullName>
    </submittedName>
</protein>
<dbReference type="eggNOG" id="ENOG5030HDR">
    <property type="taxonomic scope" value="Bacteria"/>
</dbReference>
<evidence type="ECO:0000256" key="1">
    <source>
        <dbReference type="SAM" id="SignalP"/>
    </source>
</evidence>
<feature type="chain" id="PRO_5039702934" evidence="1">
    <location>
        <begin position="22"/>
        <end position="378"/>
    </location>
</feature>
<dbReference type="Proteomes" id="UP000004259">
    <property type="component" value="Unassembled WGS sequence"/>
</dbReference>
<dbReference type="STRING" id="246199.CUS_7765"/>
<organism evidence="2 3">
    <name type="scientific">Ruminococcus albus 8</name>
    <dbReference type="NCBI Taxonomy" id="246199"/>
    <lineage>
        <taxon>Bacteria</taxon>
        <taxon>Bacillati</taxon>
        <taxon>Bacillota</taxon>
        <taxon>Clostridia</taxon>
        <taxon>Eubacteriales</taxon>
        <taxon>Oscillospiraceae</taxon>
        <taxon>Ruminococcus</taxon>
    </lineage>
</organism>
<accession>E9SG44</accession>
<keyword evidence="1" id="KW-0732">Signal</keyword>